<dbReference type="Proteomes" id="UP000070136">
    <property type="component" value="Unassembled WGS sequence"/>
</dbReference>
<evidence type="ECO:0000313" key="1">
    <source>
        <dbReference type="EMBL" id="KXT96616.1"/>
    </source>
</evidence>
<sequence length="82" mass="9426">MKFKYLSKEVDYTTDNLESGINYLIEIDSEFKDTFLDKNGKLKWNCIIAKNGSILDFKRDNLAVVDIQPTDELFLMLQLSGG</sequence>
<proteinExistence type="predicted"/>
<dbReference type="PATRIC" id="fig|28037.234.peg.2153"/>
<comment type="caution">
    <text evidence="1">The sequence shown here is derived from an EMBL/GenBank/DDBJ whole genome shotgun (WGS) entry which is preliminary data.</text>
</comment>
<accession>A0A139Q236</accession>
<dbReference type="AlphaFoldDB" id="A0A139Q236"/>
<gene>
    <name evidence="1" type="ORF">SMIDD28_02063</name>
</gene>
<organism evidence="1 2">
    <name type="scientific">Streptococcus mitis</name>
    <dbReference type="NCBI Taxonomy" id="28037"/>
    <lineage>
        <taxon>Bacteria</taxon>
        <taxon>Bacillati</taxon>
        <taxon>Bacillota</taxon>
        <taxon>Bacilli</taxon>
        <taxon>Lactobacillales</taxon>
        <taxon>Streptococcaceae</taxon>
        <taxon>Streptococcus</taxon>
        <taxon>Streptococcus mitis group</taxon>
    </lineage>
</organism>
<evidence type="ECO:0000313" key="2">
    <source>
        <dbReference type="Proteomes" id="UP000070136"/>
    </source>
</evidence>
<dbReference type="EMBL" id="LQOA01000054">
    <property type="protein sequence ID" value="KXT96616.1"/>
    <property type="molecule type" value="Genomic_DNA"/>
</dbReference>
<name>A0A139Q236_STRMT</name>
<evidence type="ECO:0008006" key="3">
    <source>
        <dbReference type="Google" id="ProtNLM"/>
    </source>
</evidence>
<protein>
    <recommendedName>
        <fullName evidence="3">ThiS family protein</fullName>
    </recommendedName>
</protein>
<reference evidence="1 2" key="1">
    <citation type="submission" date="2016-01" db="EMBL/GenBank/DDBJ databases">
        <title>Highly variable Streptococcus oralis are common among viridans streptococci isolated from primates.</title>
        <authorList>
            <person name="Denapaite D."/>
            <person name="Rieger M."/>
            <person name="Koendgen S."/>
            <person name="Brueckner R."/>
            <person name="Ochigava I."/>
            <person name="Kappeler P."/>
            <person name="Maetz-Rensing K."/>
            <person name="Leendertz F."/>
            <person name="Hakenbeck R."/>
        </authorList>
    </citation>
    <scope>NUCLEOTIDE SEQUENCE [LARGE SCALE GENOMIC DNA]</scope>
    <source>
        <strain evidence="1 2">DD28</strain>
    </source>
</reference>
<dbReference type="RefSeq" id="WP_061425877.1">
    <property type="nucleotide sequence ID" value="NZ_KQ970266.1"/>
</dbReference>